<evidence type="ECO:0000313" key="2">
    <source>
        <dbReference type="EMBL" id="KAG0650384.1"/>
    </source>
</evidence>
<dbReference type="OrthoDB" id="429143at2759"/>
<evidence type="ECO:0000313" key="3">
    <source>
        <dbReference type="Proteomes" id="UP000785200"/>
    </source>
</evidence>
<reference evidence="2" key="1">
    <citation type="submission" date="2019-07" db="EMBL/GenBank/DDBJ databases">
        <title>Hyphodiscus hymeniophilus genome sequencing and assembly.</title>
        <authorList>
            <person name="Kramer G."/>
            <person name="Nodwell J."/>
        </authorList>
    </citation>
    <scope>NUCLEOTIDE SEQUENCE</scope>
    <source>
        <strain evidence="2">ATCC 34498</strain>
    </source>
</reference>
<dbReference type="InterPro" id="IPR006076">
    <property type="entry name" value="FAD-dep_OxRdtase"/>
</dbReference>
<organism evidence="2 3">
    <name type="scientific">Hyphodiscus hymeniophilus</name>
    <dbReference type="NCBI Taxonomy" id="353542"/>
    <lineage>
        <taxon>Eukaryota</taxon>
        <taxon>Fungi</taxon>
        <taxon>Dikarya</taxon>
        <taxon>Ascomycota</taxon>
        <taxon>Pezizomycotina</taxon>
        <taxon>Leotiomycetes</taxon>
        <taxon>Helotiales</taxon>
        <taxon>Hyphodiscaceae</taxon>
        <taxon>Hyphodiscus</taxon>
    </lineage>
</organism>
<dbReference type="GO" id="GO:0005737">
    <property type="term" value="C:cytoplasm"/>
    <property type="evidence" value="ECO:0007669"/>
    <property type="project" value="TreeGrafter"/>
</dbReference>
<accession>A0A9P7AYU2</accession>
<dbReference type="SUPFAM" id="SSF51905">
    <property type="entry name" value="FAD/NAD(P)-binding domain"/>
    <property type="match status" value="1"/>
</dbReference>
<feature type="domain" description="FAD dependent oxidoreductase" evidence="1">
    <location>
        <begin position="74"/>
        <end position="486"/>
    </location>
</feature>
<dbReference type="AlphaFoldDB" id="A0A9P7AYU2"/>
<comment type="caution">
    <text evidence="2">The sequence shown here is derived from an EMBL/GenBank/DDBJ whole genome shotgun (WGS) entry which is preliminary data.</text>
</comment>
<protein>
    <recommendedName>
        <fullName evidence="1">FAD dependent oxidoreductase domain-containing protein</fullName>
    </recommendedName>
</protein>
<dbReference type="Pfam" id="PF01266">
    <property type="entry name" value="DAO"/>
    <property type="match status" value="1"/>
</dbReference>
<keyword evidence="3" id="KW-1185">Reference proteome</keyword>
<dbReference type="Proteomes" id="UP000785200">
    <property type="component" value="Unassembled WGS sequence"/>
</dbReference>
<dbReference type="Gene3D" id="3.50.50.60">
    <property type="entry name" value="FAD/NAD(P)-binding domain"/>
    <property type="match status" value="1"/>
</dbReference>
<dbReference type="Gene3D" id="3.30.9.10">
    <property type="entry name" value="D-Amino Acid Oxidase, subunit A, domain 2"/>
    <property type="match status" value="1"/>
</dbReference>
<dbReference type="InterPro" id="IPR036188">
    <property type="entry name" value="FAD/NAD-bd_sf"/>
</dbReference>
<dbReference type="PANTHER" id="PTHR13847:SF213">
    <property type="entry name" value="DEPENDENT OXIDOREDUCTASE, PUTATIVE-RELATED"/>
    <property type="match status" value="1"/>
</dbReference>
<dbReference type="PANTHER" id="PTHR13847">
    <property type="entry name" value="SARCOSINE DEHYDROGENASE-RELATED"/>
    <property type="match status" value="1"/>
</dbReference>
<name>A0A9P7AYU2_9HELO</name>
<sequence>MNTLFSSIRDAYLRAKLLLKHLGEDKIDLAALEARINASPGIPVPNPTTSFWLENPPFPGLVDIRSKSLPRSADIIIIGSGITGASVARTILSECAAMGVKRRVVMLEARQICSGATGRNGGHMKCTPYESFSEYKQRFGAQRAKVLVDFQTSHIPILVDLAHQEKWDVAEARDVETLDVFYDEEAWIEGQHQVEELRQGMPKEAQNTELWDKEAAREIYKVGEHAYGAISFQAGAVWPYRLVTSALNDLLEKYPSGFSIETHTSVENISTTRSPNQPFIIHTSRGDIIASHVVHATNAHTANLVPGLRGKLFPVRGTMSAQRPGTAFPQVDGSKSWCLINNKGYEYITQRPGTVDAIDGLGGEIMIGGGMMRMKGLEEFGKASDAETSYMAGCHLSGVLPMGFGLENWGEDAPGGRMKSLWSGSLGITADHLPFVGRLETSLTGRNPMKVVRSKNKSESVPAPGEWIAAGYNGEGMVNAWLCGVALGLMILGREASTLKIPGKPYGTLDEWFPKEYLCTQKRVTKASVFQLLARW</sequence>
<proteinExistence type="predicted"/>
<gene>
    <name evidence="2" type="ORF">D0Z07_3413</name>
</gene>
<evidence type="ECO:0000259" key="1">
    <source>
        <dbReference type="Pfam" id="PF01266"/>
    </source>
</evidence>
<dbReference type="EMBL" id="VNKQ01000006">
    <property type="protein sequence ID" value="KAG0650384.1"/>
    <property type="molecule type" value="Genomic_DNA"/>
</dbReference>